<feature type="transmembrane region" description="Helical" evidence="1">
    <location>
        <begin position="12"/>
        <end position="31"/>
    </location>
</feature>
<dbReference type="Proteomes" id="UP000248132">
    <property type="component" value="Unassembled WGS sequence"/>
</dbReference>
<evidence type="ECO:0000313" key="3">
    <source>
        <dbReference type="Proteomes" id="UP000248132"/>
    </source>
</evidence>
<evidence type="ECO:0000313" key="2">
    <source>
        <dbReference type="EMBL" id="PYG87602.1"/>
    </source>
</evidence>
<name>A0A318XNL4_9FIRM</name>
<dbReference type="EMBL" id="QKMR01000010">
    <property type="protein sequence ID" value="PYG87602.1"/>
    <property type="molecule type" value="Genomic_DNA"/>
</dbReference>
<keyword evidence="1" id="KW-1133">Transmembrane helix</keyword>
<dbReference type="OrthoDB" id="1737924at2"/>
<gene>
    <name evidence="2" type="ORF">LY28_01971</name>
</gene>
<comment type="caution">
    <text evidence="2">The sequence shown here is derived from an EMBL/GenBank/DDBJ whole genome shotgun (WGS) entry which is preliminary data.</text>
</comment>
<organism evidence="2 3">
    <name type="scientific">Ruminiclostridium sufflavum DSM 19573</name>
    <dbReference type="NCBI Taxonomy" id="1121337"/>
    <lineage>
        <taxon>Bacteria</taxon>
        <taxon>Bacillati</taxon>
        <taxon>Bacillota</taxon>
        <taxon>Clostridia</taxon>
        <taxon>Eubacteriales</taxon>
        <taxon>Oscillospiraceae</taxon>
        <taxon>Ruminiclostridium</taxon>
    </lineage>
</organism>
<dbReference type="AlphaFoldDB" id="A0A318XNL4"/>
<reference evidence="2 3" key="1">
    <citation type="submission" date="2018-06" db="EMBL/GenBank/DDBJ databases">
        <title>Genomic Encyclopedia of Type Strains, Phase I: the one thousand microbial genomes (KMG-I) project.</title>
        <authorList>
            <person name="Kyrpides N."/>
        </authorList>
    </citation>
    <scope>NUCLEOTIDE SEQUENCE [LARGE SCALE GENOMIC DNA]</scope>
    <source>
        <strain evidence="2 3">DSM 19573</strain>
    </source>
</reference>
<keyword evidence="1" id="KW-0472">Membrane</keyword>
<evidence type="ECO:0000256" key="1">
    <source>
        <dbReference type="SAM" id="Phobius"/>
    </source>
</evidence>
<evidence type="ECO:0008006" key="4">
    <source>
        <dbReference type="Google" id="ProtNLM"/>
    </source>
</evidence>
<protein>
    <recommendedName>
        <fullName evidence="4">Mannosyl-glycoprotein endo-beta-N-acetylglucosaminidase</fullName>
    </recommendedName>
</protein>
<dbReference type="RefSeq" id="WP_110462005.1">
    <property type="nucleotide sequence ID" value="NZ_QKMR01000010.1"/>
</dbReference>
<keyword evidence="3" id="KW-1185">Reference proteome</keyword>
<sequence length="329" mass="37893">MKIYRLKRKASFSLIALMICCIMLYIANSIFNITGFIDEKAESIKEKEMKYMFGEIGTLSDDYSYENTAGYSVNNIVYQQDAVKVSEESTSSDGEKDRKDYLLLENKKKDIPVSINDYIEECRKYQSISDELKNQVQADSYRNKKFGIYYIFNYEYTMDALKELDTVIEKTAKAQKMPKALVTSVLFREMMFLGQEDLLDGINFIGGKSMGLCQIGIENVRFNENTVHGKASIIAGKTDDEIRKMLQNPNQAVYFCAVQLRARAITLTGNKDIDLSKLDEKQLHKILEEYNQSNIAKTIGPVKTKEKYAEETYKYYQIISRLYECKAGR</sequence>
<proteinExistence type="predicted"/>
<accession>A0A318XNL4</accession>
<keyword evidence="1" id="KW-0812">Transmembrane</keyword>